<keyword evidence="3" id="KW-1185">Reference proteome</keyword>
<dbReference type="Pfam" id="PF19054">
    <property type="entry name" value="DUF5753"/>
    <property type="match status" value="1"/>
</dbReference>
<dbReference type="STRING" id="1271860.SAMN05216174_113132"/>
<dbReference type="PROSITE" id="PS50943">
    <property type="entry name" value="HTH_CROC1"/>
    <property type="match status" value="1"/>
</dbReference>
<evidence type="ECO:0000259" key="1">
    <source>
        <dbReference type="PROSITE" id="PS50943"/>
    </source>
</evidence>
<protein>
    <submittedName>
        <fullName evidence="2">Helix-turn-helix domain-containing protein</fullName>
    </submittedName>
</protein>
<organism evidence="2 3">
    <name type="scientific">Actinokineospora iranica</name>
    <dbReference type="NCBI Taxonomy" id="1271860"/>
    <lineage>
        <taxon>Bacteria</taxon>
        <taxon>Bacillati</taxon>
        <taxon>Actinomycetota</taxon>
        <taxon>Actinomycetes</taxon>
        <taxon>Pseudonocardiales</taxon>
        <taxon>Pseudonocardiaceae</taxon>
        <taxon>Actinokineospora</taxon>
    </lineage>
</organism>
<reference evidence="3" key="1">
    <citation type="submission" date="2016-10" db="EMBL/GenBank/DDBJ databases">
        <authorList>
            <person name="Varghese N."/>
            <person name="Submissions S."/>
        </authorList>
    </citation>
    <scope>NUCLEOTIDE SEQUENCE [LARGE SCALE GENOMIC DNA]</scope>
    <source>
        <strain evidence="3">IBRC-M 10403</strain>
    </source>
</reference>
<accession>A0A1G6VW13</accession>
<dbReference type="RefSeq" id="WP_091455005.1">
    <property type="nucleotide sequence ID" value="NZ_FMZZ01000013.1"/>
</dbReference>
<dbReference type="InterPro" id="IPR001387">
    <property type="entry name" value="Cro/C1-type_HTH"/>
</dbReference>
<dbReference type="EMBL" id="FMZZ01000013">
    <property type="protein sequence ID" value="SDD57870.1"/>
    <property type="molecule type" value="Genomic_DNA"/>
</dbReference>
<proteinExistence type="predicted"/>
<dbReference type="Gene3D" id="1.10.260.40">
    <property type="entry name" value="lambda repressor-like DNA-binding domains"/>
    <property type="match status" value="1"/>
</dbReference>
<dbReference type="SUPFAM" id="SSF47413">
    <property type="entry name" value="lambda repressor-like DNA-binding domains"/>
    <property type="match status" value="1"/>
</dbReference>
<dbReference type="Proteomes" id="UP000199501">
    <property type="component" value="Unassembled WGS sequence"/>
</dbReference>
<dbReference type="AlphaFoldDB" id="A0A1G6VW13"/>
<feature type="domain" description="HTH cro/C1-type" evidence="1">
    <location>
        <begin position="17"/>
        <end position="71"/>
    </location>
</feature>
<evidence type="ECO:0000313" key="3">
    <source>
        <dbReference type="Proteomes" id="UP000199501"/>
    </source>
</evidence>
<dbReference type="InterPro" id="IPR010982">
    <property type="entry name" value="Lambda_DNA-bd_dom_sf"/>
</dbReference>
<dbReference type="CDD" id="cd00093">
    <property type="entry name" value="HTH_XRE"/>
    <property type="match status" value="1"/>
</dbReference>
<gene>
    <name evidence="2" type="ORF">SAMN05216174_113132</name>
</gene>
<dbReference type="OrthoDB" id="3681981at2"/>
<dbReference type="GO" id="GO:0003677">
    <property type="term" value="F:DNA binding"/>
    <property type="evidence" value="ECO:0007669"/>
    <property type="project" value="InterPro"/>
</dbReference>
<sequence>MTPGDPVVAQIQLGILLRELRETAGLTGAEAAEHLRTSTASISRYENGKQAIKSEDVAVLLDLYGASDRDAAEALRLAAVPRPSGRRRRSASYRDEVPNWFRRFLVLEGEASDMSIYEHETVTGLCQTKDYARVLLRAGAPLAGTAELDRQVAMRTGRQEILTRTDPPPPRLDVVLNELCLHRVIGDDSVMHAQLQRLLELSEYPEIELRILPFRPIPTRNYDEAFTSPQRFTLLRLPERGTVLYLEDFAGANYPEDVALIQSYAAAFQRLRAASADLKASRDLIARVARQYV</sequence>
<dbReference type="Pfam" id="PF13560">
    <property type="entry name" value="HTH_31"/>
    <property type="match status" value="1"/>
</dbReference>
<evidence type="ECO:0000313" key="2">
    <source>
        <dbReference type="EMBL" id="SDD57870.1"/>
    </source>
</evidence>
<name>A0A1G6VW13_9PSEU</name>
<dbReference type="InterPro" id="IPR043917">
    <property type="entry name" value="DUF5753"/>
</dbReference>
<dbReference type="SMART" id="SM00530">
    <property type="entry name" value="HTH_XRE"/>
    <property type="match status" value="1"/>
</dbReference>